<dbReference type="InterPro" id="IPR009321">
    <property type="entry name" value="DUF973"/>
</dbReference>
<sequence>MISPAEGVRKLRNAFILYAMAEIAFFVSFISAVNFALSFLAGVSSFTSIIYLVLSDILGLVLGIIGGIFAYQGFKSFPLIKGNADGGAIVSIVAFILSPLSLLVGLIIGIVGFALMKGGLDKISDYYSESTIRQGALLSLIPVVSIIGCIIIAVGLNKAENKPVAIQQPNPVFAQPTFYPSLVNQIGLGVIKSNGEIMLTLDSKISGNIISVRIENTPYFANVSIPINMGVNNVKINMNTVISLIPSTTYPITLIISNGMTSLTVNAQAIFNP</sequence>
<feature type="transmembrane region" description="Helical" evidence="1">
    <location>
        <begin position="49"/>
        <end position="71"/>
    </location>
</feature>
<dbReference type="Pfam" id="PF06157">
    <property type="entry name" value="DUF973"/>
    <property type="match status" value="1"/>
</dbReference>
<reference evidence="2" key="1">
    <citation type="submission" date="2024-03" db="EMBL/GenBank/DDBJ databases">
        <title>Complete genome sequence of Sulfurisphaera javensis strain KD-1.</title>
        <authorList>
            <person name="Sakai H."/>
            <person name="Nur N."/>
            <person name="Suwanto A."/>
            <person name="Kurosawa N."/>
        </authorList>
    </citation>
    <scope>NUCLEOTIDE SEQUENCE</scope>
    <source>
        <strain evidence="2">KD-1</strain>
    </source>
</reference>
<organism evidence="2">
    <name type="scientific">Sulfurisphaera javensis</name>
    <dbReference type="NCBI Taxonomy" id="2049879"/>
    <lineage>
        <taxon>Archaea</taxon>
        <taxon>Thermoproteota</taxon>
        <taxon>Thermoprotei</taxon>
        <taxon>Sulfolobales</taxon>
        <taxon>Sulfolobaceae</taxon>
        <taxon>Sulfurisphaera</taxon>
    </lineage>
</organism>
<feature type="transmembrane region" description="Helical" evidence="1">
    <location>
        <begin position="15"/>
        <end position="37"/>
    </location>
</feature>
<evidence type="ECO:0000256" key="1">
    <source>
        <dbReference type="SAM" id="Phobius"/>
    </source>
</evidence>
<evidence type="ECO:0000313" key="2">
    <source>
        <dbReference type="EMBL" id="BFH74649.1"/>
    </source>
</evidence>
<dbReference type="RefSeq" id="WP_369610141.1">
    <property type="nucleotide sequence ID" value="NZ_AP031322.1"/>
</dbReference>
<name>A0AAT9GV25_9CREN</name>
<gene>
    <name evidence="2" type="ORF">SJAV_25930</name>
</gene>
<feature type="transmembrane region" description="Helical" evidence="1">
    <location>
        <begin position="92"/>
        <end position="116"/>
    </location>
</feature>
<feature type="transmembrane region" description="Helical" evidence="1">
    <location>
        <begin position="136"/>
        <end position="156"/>
    </location>
</feature>
<accession>A0AAT9GV25</accession>
<protein>
    <submittedName>
        <fullName evidence="2">DUF973 family protein</fullName>
    </submittedName>
</protein>
<keyword evidence="1" id="KW-0812">Transmembrane</keyword>
<dbReference type="EMBL" id="AP031322">
    <property type="protein sequence ID" value="BFH74649.1"/>
    <property type="molecule type" value="Genomic_DNA"/>
</dbReference>
<dbReference type="AlphaFoldDB" id="A0AAT9GV25"/>
<keyword evidence="1" id="KW-1133">Transmembrane helix</keyword>
<proteinExistence type="predicted"/>
<keyword evidence="1" id="KW-0472">Membrane</keyword>
<dbReference type="KEGG" id="sjv:SJAV_25930"/>
<dbReference type="GeneID" id="92355549"/>